<dbReference type="SUPFAM" id="SSF56645">
    <property type="entry name" value="Acyl-CoA dehydrogenase NM domain-like"/>
    <property type="match status" value="1"/>
</dbReference>
<dbReference type="PANTHER" id="PTHR43884">
    <property type="entry name" value="ACYL-COA DEHYDROGENASE"/>
    <property type="match status" value="1"/>
</dbReference>
<organism evidence="8 9">
    <name type="scientific">Streptomyces antnestii</name>
    <dbReference type="NCBI Taxonomy" id="2494256"/>
    <lineage>
        <taxon>Bacteria</taxon>
        <taxon>Bacillati</taxon>
        <taxon>Actinomycetota</taxon>
        <taxon>Actinomycetes</taxon>
        <taxon>Kitasatosporales</taxon>
        <taxon>Streptomycetaceae</taxon>
        <taxon>Streptomyces</taxon>
    </lineage>
</organism>
<keyword evidence="5" id="KW-0560">Oxidoreductase</keyword>
<dbReference type="Gene3D" id="1.20.140.10">
    <property type="entry name" value="Butyryl-CoA Dehydrogenase, subunit A, domain 3"/>
    <property type="match status" value="1"/>
</dbReference>
<feature type="domain" description="Acyl-CoA dehydrogenase/oxidase N-terminal" evidence="7">
    <location>
        <begin position="28"/>
        <end position="78"/>
    </location>
</feature>
<name>A0A3S2VKP4_9ACTN</name>
<sequence>MSEFAAELRTLIDDLVSAEGGTAGDVDPLRLWERLRELGLHRVGLPEERGGSGGSLDDLVVVVEALASRGVGVPIVETSVADWVVGHAQPLDDRLTTVVLLDTSTAPTDRGPGLPVVPWGRHAQRLVLCAPGRPAQAVDMAGAVVEPGENLAGEPRDVVTLTGATPAELAGAPSYDAVRQRLGLLWSAAVVGAAQGAYRLTKAYVAERRQFGAPLLEIPAVASGVAQMRVGLAQAETALALAREAVAAEGETPADVNVSESAVATARIMTAAAATDIARLAHQLHGAMGVTHEYPLHHCTRRLWAWRDSVAAERQWAEELGRQAAAAGEHGVWTRLTATAY</sequence>
<dbReference type="Gene3D" id="1.10.540.10">
    <property type="entry name" value="Acyl-CoA dehydrogenase/oxidase, N-terminal domain"/>
    <property type="match status" value="1"/>
</dbReference>
<proteinExistence type="inferred from homology"/>
<dbReference type="Proteomes" id="UP000283128">
    <property type="component" value="Unassembled WGS sequence"/>
</dbReference>
<evidence type="ECO:0000313" key="9">
    <source>
        <dbReference type="Proteomes" id="UP000283128"/>
    </source>
</evidence>
<dbReference type="InterPro" id="IPR009075">
    <property type="entry name" value="AcylCo_DH/oxidase_C"/>
</dbReference>
<dbReference type="RefSeq" id="WP_127827224.1">
    <property type="nucleotide sequence ID" value="NZ_RZYA01000002.1"/>
</dbReference>
<dbReference type="InterPro" id="IPR036250">
    <property type="entry name" value="AcylCo_DH-like_C"/>
</dbReference>
<dbReference type="Pfam" id="PF02771">
    <property type="entry name" value="Acyl-CoA_dh_N"/>
    <property type="match status" value="1"/>
</dbReference>
<accession>A0A3S2VKP4</accession>
<comment type="similarity">
    <text evidence="2">Belongs to the acyl-CoA dehydrogenase family.</text>
</comment>
<evidence type="ECO:0000256" key="3">
    <source>
        <dbReference type="ARBA" id="ARBA00022630"/>
    </source>
</evidence>
<keyword evidence="4" id="KW-0274">FAD</keyword>
<comment type="caution">
    <text evidence="8">The sequence shown here is derived from an EMBL/GenBank/DDBJ whole genome shotgun (WGS) entry which is preliminary data.</text>
</comment>
<evidence type="ECO:0000259" key="7">
    <source>
        <dbReference type="Pfam" id="PF02771"/>
    </source>
</evidence>
<dbReference type="GO" id="GO:0050660">
    <property type="term" value="F:flavin adenine dinucleotide binding"/>
    <property type="evidence" value="ECO:0007669"/>
    <property type="project" value="InterPro"/>
</dbReference>
<dbReference type="InterPro" id="IPR013786">
    <property type="entry name" value="AcylCoA_DH/ox_N"/>
</dbReference>
<dbReference type="EMBL" id="RZYA01000002">
    <property type="protein sequence ID" value="RVU28069.1"/>
    <property type="molecule type" value="Genomic_DNA"/>
</dbReference>
<evidence type="ECO:0000313" key="8">
    <source>
        <dbReference type="EMBL" id="RVU28069.1"/>
    </source>
</evidence>
<dbReference type="AlphaFoldDB" id="A0A3S2VKP4"/>
<feature type="domain" description="Acyl-CoA dehydrogenase/oxidase C-terminal" evidence="6">
    <location>
        <begin position="187"/>
        <end position="302"/>
    </location>
</feature>
<protein>
    <submittedName>
        <fullName evidence="8">Acyl-CoA dehydrogenase</fullName>
    </submittedName>
</protein>
<keyword evidence="9" id="KW-1185">Reference proteome</keyword>
<dbReference type="InterPro" id="IPR009100">
    <property type="entry name" value="AcylCoA_DH/oxidase_NM_dom_sf"/>
</dbReference>
<dbReference type="PANTHER" id="PTHR43884:SF20">
    <property type="entry name" value="ACYL-COA DEHYDROGENASE FADE28"/>
    <property type="match status" value="1"/>
</dbReference>
<evidence type="ECO:0000256" key="1">
    <source>
        <dbReference type="ARBA" id="ARBA00001974"/>
    </source>
</evidence>
<dbReference type="InterPro" id="IPR037069">
    <property type="entry name" value="AcylCoA_DH/ox_N_sf"/>
</dbReference>
<evidence type="ECO:0000256" key="5">
    <source>
        <dbReference type="ARBA" id="ARBA00023002"/>
    </source>
</evidence>
<gene>
    <name evidence="8" type="ORF">EOT10_07355</name>
</gene>
<evidence type="ECO:0000256" key="4">
    <source>
        <dbReference type="ARBA" id="ARBA00022827"/>
    </source>
</evidence>
<dbReference type="GO" id="GO:0003995">
    <property type="term" value="F:acyl-CoA dehydrogenase activity"/>
    <property type="evidence" value="ECO:0007669"/>
    <property type="project" value="TreeGrafter"/>
</dbReference>
<comment type="cofactor">
    <cofactor evidence="1">
        <name>FAD</name>
        <dbReference type="ChEBI" id="CHEBI:57692"/>
    </cofactor>
</comment>
<dbReference type="Pfam" id="PF00441">
    <property type="entry name" value="Acyl-CoA_dh_1"/>
    <property type="match status" value="1"/>
</dbReference>
<dbReference type="SUPFAM" id="SSF47203">
    <property type="entry name" value="Acyl-CoA dehydrogenase C-terminal domain-like"/>
    <property type="match status" value="1"/>
</dbReference>
<evidence type="ECO:0000259" key="6">
    <source>
        <dbReference type="Pfam" id="PF00441"/>
    </source>
</evidence>
<keyword evidence="3" id="KW-0285">Flavoprotein</keyword>
<dbReference type="OrthoDB" id="2450120at2"/>
<reference evidence="8 9" key="1">
    <citation type="submission" date="2019-01" db="EMBL/GenBank/DDBJ databases">
        <title>Genome sequences of Streptomyces and Rhizobium isolates collected from root and soil.</title>
        <authorList>
            <person name="Chhettri S."/>
            <person name="Sevigny J.L."/>
            <person name="Sen A."/>
            <person name="Ennis N."/>
            <person name="Tisa L."/>
        </authorList>
    </citation>
    <scope>NUCLEOTIDE SEQUENCE [LARGE SCALE GENOMIC DNA]</scope>
    <source>
        <strain evidence="8 9">San01</strain>
    </source>
</reference>
<evidence type="ECO:0000256" key="2">
    <source>
        <dbReference type="ARBA" id="ARBA00009347"/>
    </source>
</evidence>